<dbReference type="InterPro" id="IPR018078">
    <property type="entry name" value="DNA-binding_RecF_CS"/>
</dbReference>
<evidence type="ECO:0000313" key="13">
    <source>
        <dbReference type="Proteomes" id="UP000248882"/>
    </source>
</evidence>
<evidence type="ECO:0000256" key="10">
    <source>
        <dbReference type="RuleBase" id="RU000578"/>
    </source>
</evidence>
<dbReference type="RefSeq" id="WP_111318907.1">
    <property type="nucleotide sequence ID" value="NZ_QKZT01000007.1"/>
</dbReference>
<name>A0A2W7RAM4_9BACT</name>
<gene>
    <name evidence="9" type="primary">recF</name>
    <name evidence="12" type="ORF">LV85_02029</name>
</gene>
<comment type="subcellular location">
    <subcellularLocation>
        <location evidence="1 9 10">Cytoplasm</location>
    </subcellularLocation>
</comment>
<dbReference type="PROSITE" id="PS00618">
    <property type="entry name" value="RECF_2"/>
    <property type="match status" value="1"/>
</dbReference>
<dbReference type="InterPro" id="IPR042174">
    <property type="entry name" value="RecF_2"/>
</dbReference>
<accession>A0A2W7RAM4</accession>
<dbReference type="InterPro" id="IPR003395">
    <property type="entry name" value="RecF/RecN/SMC_N"/>
</dbReference>
<dbReference type="Gene3D" id="3.40.50.300">
    <property type="entry name" value="P-loop containing nucleotide triphosphate hydrolases"/>
    <property type="match status" value="1"/>
</dbReference>
<keyword evidence="9 10" id="KW-0227">DNA damage</keyword>
<evidence type="ECO:0000256" key="9">
    <source>
        <dbReference type="HAMAP-Rule" id="MF_00365"/>
    </source>
</evidence>
<feature type="domain" description="RecF/RecN/SMC N-terminal" evidence="11">
    <location>
        <begin position="2"/>
        <end position="343"/>
    </location>
</feature>
<dbReference type="GO" id="GO:0005524">
    <property type="term" value="F:ATP binding"/>
    <property type="evidence" value="ECO:0007669"/>
    <property type="project" value="UniProtKB-UniRule"/>
</dbReference>
<organism evidence="12 13">
    <name type="scientific">Algoriphagus chordae</name>
    <dbReference type="NCBI Taxonomy" id="237019"/>
    <lineage>
        <taxon>Bacteria</taxon>
        <taxon>Pseudomonadati</taxon>
        <taxon>Bacteroidota</taxon>
        <taxon>Cytophagia</taxon>
        <taxon>Cytophagales</taxon>
        <taxon>Cyclobacteriaceae</taxon>
        <taxon>Algoriphagus</taxon>
    </lineage>
</organism>
<evidence type="ECO:0000256" key="1">
    <source>
        <dbReference type="ARBA" id="ARBA00004496"/>
    </source>
</evidence>
<comment type="similarity">
    <text evidence="2 9 10">Belongs to the RecF family.</text>
</comment>
<dbReference type="Proteomes" id="UP000248882">
    <property type="component" value="Unassembled WGS sequence"/>
</dbReference>
<evidence type="ECO:0000313" key="12">
    <source>
        <dbReference type="EMBL" id="PZX52727.1"/>
    </source>
</evidence>
<evidence type="ECO:0000256" key="8">
    <source>
        <dbReference type="ARBA" id="ARBA00023125"/>
    </source>
</evidence>
<dbReference type="OrthoDB" id="9803889at2"/>
<reference evidence="12 13" key="1">
    <citation type="submission" date="2018-06" db="EMBL/GenBank/DDBJ databases">
        <title>Genomic Encyclopedia of Archaeal and Bacterial Type Strains, Phase II (KMG-II): from individual species to whole genera.</title>
        <authorList>
            <person name="Goeker M."/>
        </authorList>
    </citation>
    <scope>NUCLEOTIDE SEQUENCE [LARGE SCALE GENOMIC DNA]</scope>
    <source>
        <strain evidence="12 13">DSM 19830</strain>
    </source>
</reference>
<keyword evidence="13" id="KW-1185">Reference proteome</keyword>
<dbReference type="Gene3D" id="1.20.1050.90">
    <property type="entry name" value="RecF/RecN/SMC, N-terminal domain"/>
    <property type="match status" value="1"/>
</dbReference>
<keyword evidence="6 9" id="KW-0547">Nucleotide-binding</keyword>
<dbReference type="EMBL" id="QKZT01000007">
    <property type="protein sequence ID" value="PZX52727.1"/>
    <property type="molecule type" value="Genomic_DNA"/>
</dbReference>
<protein>
    <recommendedName>
        <fullName evidence="3 9">DNA replication and repair protein RecF</fullName>
    </recommendedName>
</protein>
<dbReference type="PANTHER" id="PTHR32182:SF0">
    <property type="entry name" value="DNA REPLICATION AND REPAIR PROTEIN RECF"/>
    <property type="match status" value="1"/>
</dbReference>
<evidence type="ECO:0000256" key="7">
    <source>
        <dbReference type="ARBA" id="ARBA00022840"/>
    </source>
</evidence>
<keyword evidence="9 10" id="KW-0234">DNA repair</keyword>
<evidence type="ECO:0000256" key="3">
    <source>
        <dbReference type="ARBA" id="ARBA00020170"/>
    </source>
</evidence>
<dbReference type="PROSITE" id="PS00617">
    <property type="entry name" value="RECF_1"/>
    <property type="match status" value="1"/>
</dbReference>
<keyword evidence="8 9" id="KW-0238">DNA-binding</keyword>
<keyword evidence="4 9" id="KW-0963">Cytoplasm</keyword>
<sequence>MHLKSLELLQFKNHEKTQLQFSSEINCFVGLNGSGKTNVLDGIHYLSLTKSAVQSSDSLNVQHEKDFFAIKGQFELAEEKQLEVRCTVELGKKKQIYQNGKALAKTSEHVGLIPLVLIAPDDTELIKGGSDGRRKFFDGLISQLDHAYLDQLIRYHHFLKQRNALLKKFAETGRRDLTLLDKYDLELIDLSIILSARRNELLRVMAPLLQSHYSEISQGQELVSVIYETEALREDFAGYFKSLRKKDLITKNSNAGIHKDDFGFMIGEHPIRKIGSQGQQKSYIIALKLAQFQIFEMEKGEKPILLLDDIFDKLDDLRIAQLMKLISQHTFGQLFLTDARPERSKKILSELDSDVFFFSIKEGVIGKIES</sequence>
<dbReference type="GO" id="GO:0003697">
    <property type="term" value="F:single-stranded DNA binding"/>
    <property type="evidence" value="ECO:0007669"/>
    <property type="project" value="UniProtKB-UniRule"/>
</dbReference>
<evidence type="ECO:0000256" key="5">
    <source>
        <dbReference type="ARBA" id="ARBA00022705"/>
    </source>
</evidence>
<proteinExistence type="inferred from homology"/>
<keyword evidence="7 9" id="KW-0067">ATP-binding</keyword>
<dbReference type="GO" id="GO:0009432">
    <property type="term" value="P:SOS response"/>
    <property type="evidence" value="ECO:0007669"/>
    <property type="project" value="UniProtKB-UniRule"/>
</dbReference>
<dbReference type="Pfam" id="PF02463">
    <property type="entry name" value="SMC_N"/>
    <property type="match status" value="1"/>
</dbReference>
<dbReference type="GO" id="GO:0000731">
    <property type="term" value="P:DNA synthesis involved in DNA repair"/>
    <property type="evidence" value="ECO:0007669"/>
    <property type="project" value="TreeGrafter"/>
</dbReference>
<evidence type="ECO:0000256" key="4">
    <source>
        <dbReference type="ARBA" id="ARBA00022490"/>
    </source>
</evidence>
<evidence type="ECO:0000259" key="11">
    <source>
        <dbReference type="Pfam" id="PF02463"/>
    </source>
</evidence>
<dbReference type="SUPFAM" id="SSF52540">
    <property type="entry name" value="P-loop containing nucleoside triphosphate hydrolases"/>
    <property type="match status" value="1"/>
</dbReference>
<comment type="function">
    <text evidence="9 10">The RecF protein is involved in DNA metabolism; it is required for DNA replication and normal SOS inducibility. RecF binds preferentially to single-stranded, linear DNA. It also seems to bind ATP.</text>
</comment>
<keyword evidence="9 10" id="KW-0742">SOS response</keyword>
<keyword evidence="5 9" id="KW-0235">DNA replication</keyword>
<comment type="caution">
    <text evidence="12">The sequence shown here is derived from an EMBL/GenBank/DDBJ whole genome shotgun (WGS) entry which is preliminary data.</text>
</comment>
<dbReference type="InterPro" id="IPR001238">
    <property type="entry name" value="DNA-binding_RecF"/>
</dbReference>
<dbReference type="HAMAP" id="MF_00365">
    <property type="entry name" value="RecF"/>
    <property type="match status" value="1"/>
</dbReference>
<dbReference type="InterPro" id="IPR027417">
    <property type="entry name" value="P-loop_NTPase"/>
</dbReference>
<evidence type="ECO:0000256" key="6">
    <source>
        <dbReference type="ARBA" id="ARBA00022741"/>
    </source>
</evidence>
<dbReference type="GO" id="GO:0006302">
    <property type="term" value="P:double-strand break repair"/>
    <property type="evidence" value="ECO:0007669"/>
    <property type="project" value="TreeGrafter"/>
</dbReference>
<dbReference type="GO" id="GO:0005737">
    <property type="term" value="C:cytoplasm"/>
    <property type="evidence" value="ECO:0007669"/>
    <property type="project" value="UniProtKB-SubCell"/>
</dbReference>
<dbReference type="NCBIfam" id="TIGR00611">
    <property type="entry name" value="recf"/>
    <property type="match status" value="1"/>
</dbReference>
<dbReference type="AlphaFoldDB" id="A0A2W7RAM4"/>
<evidence type="ECO:0000256" key="2">
    <source>
        <dbReference type="ARBA" id="ARBA00008016"/>
    </source>
</evidence>
<feature type="binding site" evidence="9">
    <location>
        <begin position="30"/>
        <end position="37"/>
    </location>
    <ligand>
        <name>ATP</name>
        <dbReference type="ChEBI" id="CHEBI:30616"/>
    </ligand>
</feature>
<dbReference type="PANTHER" id="PTHR32182">
    <property type="entry name" value="DNA REPLICATION AND REPAIR PROTEIN RECF"/>
    <property type="match status" value="1"/>
</dbReference>
<dbReference type="GO" id="GO:0006260">
    <property type="term" value="P:DNA replication"/>
    <property type="evidence" value="ECO:0007669"/>
    <property type="project" value="UniProtKB-UniRule"/>
</dbReference>